<dbReference type="InterPro" id="IPR021497">
    <property type="entry name" value="GTA_holin_3TM"/>
</dbReference>
<feature type="transmembrane region" description="Helical" evidence="1">
    <location>
        <begin position="75"/>
        <end position="98"/>
    </location>
</feature>
<keyword evidence="1" id="KW-1133">Transmembrane helix</keyword>
<evidence type="ECO:0000313" key="3">
    <source>
        <dbReference type="Proteomes" id="UP000093366"/>
    </source>
</evidence>
<evidence type="ECO:0000256" key="1">
    <source>
        <dbReference type="SAM" id="Phobius"/>
    </source>
</evidence>
<dbReference type="AlphaFoldDB" id="A0A1C0TK82"/>
<sequence length="135" mass="14914">MAVMSWLASLFVSDVREPLQIVGNIIDDLYTSEEEVLEQQVLKARMLAKQSEIQAQINSVQAGHRSAFVAGARPFLMWVCGLGFLFAFVINPILQWVLPQYGAPELPLDVMLELTLGMLGLAGLRTIEKIKGVAK</sequence>
<dbReference type="Pfam" id="PF11351">
    <property type="entry name" value="GTA_holin_3TM"/>
    <property type="match status" value="1"/>
</dbReference>
<feature type="transmembrane region" description="Helical" evidence="1">
    <location>
        <begin position="110"/>
        <end position="127"/>
    </location>
</feature>
<gene>
    <name evidence="2" type="ORF">A7985_22415</name>
</gene>
<reference evidence="3" key="1">
    <citation type="submission" date="2016-07" db="EMBL/GenBank/DDBJ databases">
        <authorList>
            <person name="Florea S."/>
            <person name="Webb J.S."/>
            <person name="Jaromczyk J."/>
            <person name="Schardl C.L."/>
        </authorList>
    </citation>
    <scope>NUCLEOTIDE SEQUENCE [LARGE SCALE GENOMIC DNA]</scope>
    <source>
        <strain evidence="3">IPB1</strain>
    </source>
</reference>
<dbReference type="OrthoDB" id="1433389at2"/>
<evidence type="ECO:0008006" key="4">
    <source>
        <dbReference type="Google" id="ProtNLM"/>
    </source>
</evidence>
<dbReference type="Proteomes" id="UP000093366">
    <property type="component" value="Unassembled WGS sequence"/>
</dbReference>
<accession>A0A1C0TK82</accession>
<protein>
    <recommendedName>
        <fullName evidence="4">Holin</fullName>
    </recommendedName>
</protein>
<name>A0A1C0TK82_9GAMM</name>
<evidence type="ECO:0000313" key="2">
    <source>
        <dbReference type="EMBL" id="OCQ18944.1"/>
    </source>
</evidence>
<organism evidence="2 3">
    <name type="scientific">Pseudoalteromonas luteoviolacea</name>
    <dbReference type="NCBI Taxonomy" id="43657"/>
    <lineage>
        <taxon>Bacteria</taxon>
        <taxon>Pseudomonadati</taxon>
        <taxon>Pseudomonadota</taxon>
        <taxon>Gammaproteobacteria</taxon>
        <taxon>Alteromonadales</taxon>
        <taxon>Pseudoalteromonadaceae</taxon>
        <taxon>Pseudoalteromonas</taxon>
    </lineage>
</organism>
<keyword evidence="1" id="KW-0472">Membrane</keyword>
<dbReference type="EMBL" id="MAUJ01000011">
    <property type="protein sequence ID" value="OCQ18944.1"/>
    <property type="molecule type" value="Genomic_DNA"/>
</dbReference>
<keyword evidence="1" id="KW-0812">Transmembrane</keyword>
<proteinExistence type="predicted"/>
<comment type="caution">
    <text evidence="2">The sequence shown here is derived from an EMBL/GenBank/DDBJ whole genome shotgun (WGS) entry which is preliminary data.</text>
</comment>